<gene>
    <name evidence="2" type="ORF">JBS370_LOCUS11947</name>
    <name evidence="1" type="ORF">OTI717_LOCUS9818</name>
</gene>
<feature type="non-terminal residue" evidence="1">
    <location>
        <position position="1"/>
    </location>
</feature>
<dbReference type="EMBL" id="CAJOBD010000950">
    <property type="protein sequence ID" value="CAF3740173.1"/>
    <property type="molecule type" value="Genomic_DNA"/>
</dbReference>
<reference evidence="1" key="1">
    <citation type="submission" date="2021-02" db="EMBL/GenBank/DDBJ databases">
        <authorList>
            <person name="Nowell W R."/>
        </authorList>
    </citation>
    <scope>NUCLEOTIDE SEQUENCE</scope>
</reference>
<proteinExistence type="predicted"/>
<comment type="caution">
    <text evidence="1">The sequence shown here is derived from an EMBL/GenBank/DDBJ whole genome shotgun (WGS) entry which is preliminary data.</text>
</comment>
<evidence type="ECO:0000313" key="1">
    <source>
        <dbReference type="EMBL" id="CAF3659127.1"/>
    </source>
</evidence>
<sequence>MLSQGLKLRFYERYHKPTKIQSLLIKLCLLFQADNENTLDYFERLKILIHYNNNSNNLRASDPTQTSTTFPLTFDASYSSPLHPTYSSMTSPSLSYCQISS</sequence>
<evidence type="ECO:0000313" key="2">
    <source>
        <dbReference type="EMBL" id="CAF3740173.1"/>
    </source>
</evidence>
<dbReference type="EMBL" id="CAJOAX010000853">
    <property type="protein sequence ID" value="CAF3659127.1"/>
    <property type="molecule type" value="Genomic_DNA"/>
</dbReference>
<accession>A0A818RL09</accession>
<name>A0A818RL09_9BILA</name>
<dbReference type="AlphaFoldDB" id="A0A818RL09"/>
<dbReference type="Proteomes" id="UP000663836">
    <property type="component" value="Unassembled WGS sequence"/>
</dbReference>
<dbReference type="Proteomes" id="UP000663823">
    <property type="component" value="Unassembled WGS sequence"/>
</dbReference>
<protein>
    <submittedName>
        <fullName evidence="1">Uncharacterized protein</fullName>
    </submittedName>
</protein>
<organism evidence="1 3">
    <name type="scientific">Rotaria sordida</name>
    <dbReference type="NCBI Taxonomy" id="392033"/>
    <lineage>
        <taxon>Eukaryota</taxon>
        <taxon>Metazoa</taxon>
        <taxon>Spiralia</taxon>
        <taxon>Gnathifera</taxon>
        <taxon>Rotifera</taxon>
        <taxon>Eurotatoria</taxon>
        <taxon>Bdelloidea</taxon>
        <taxon>Philodinida</taxon>
        <taxon>Philodinidae</taxon>
        <taxon>Rotaria</taxon>
    </lineage>
</organism>
<evidence type="ECO:0000313" key="3">
    <source>
        <dbReference type="Proteomes" id="UP000663823"/>
    </source>
</evidence>